<feature type="compositionally biased region" description="Polar residues" evidence="1">
    <location>
        <begin position="126"/>
        <end position="144"/>
    </location>
</feature>
<feature type="region of interest" description="Disordered" evidence="1">
    <location>
        <begin position="37"/>
        <end position="73"/>
    </location>
</feature>
<organism evidence="2 3">
    <name type="scientific">Ditylenchus destructor</name>
    <dbReference type="NCBI Taxonomy" id="166010"/>
    <lineage>
        <taxon>Eukaryota</taxon>
        <taxon>Metazoa</taxon>
        <taxon>Ecdysozoa</taxon>
        <taxon>Nematoda</taxon>
        <taxon>Chromadorea</taxon>
        <taxon>Rhabditida</taxon>
        <taxon>Tylenchina</taxon>
        <taxon>Tylenchomorpha</taxon>
        <taxon>Sphaerularioidea</taxon>
        <taxon>Anguinidae</taxon>
        <taxon>Anguininae</taxon>
        <taxon>Ditylenchus</taxon>
    </lineage>
</organism>
<evidence type="ECO:0000313" key="3">
    <source>
        <dbReference type="Proteomes" id="UP001201812"/>
    </source>
</evidence>
<name>A0AAD4NCZ6_9BILA</name>
<reference evidence="2" key="1">
    <citation type="submission" date="2022-01" db="EMBL/GenBank/DDBJ databases">
        <title>Genome Sequence Resource for Two Populations of Ditylenchus destructor, the Migratory Endoparasitic Phytonematode.</title>
        <authorList>
            <person name="Zhang H."/>
            <person name="Lin R."/>
            <person name="Xie B."/>
        </authorList>
    </citation>
    <scope>NUCLEOTIDE SEQUENCE</scope>
    <source>
        <strain evidence="2">BazhouSP</strain>
    </source>
</reference>
<dbReference type="Proteomes" id="UP001201812">
    <property type="component" value="Unassembled WGS sequence"/>
</dbReference>
<comment type="caution">
    <text evidence="2">The sequence shown here is derived from an EMBL/GenBank/DDBJ whole genome shotgun (WGS) entry which is preliminary data.</text>
</comment>
<evidence type="ECO:0000256" key="1">
    <source>
        <dbReference type="SAM" id="MobiDB-lite"/>
    </source>
</evidence>
<accession>A0AAD4NCZ6</accession>
<protein>
    <submittedName>
        <fullName evidence="2">Uncharacterized protein</fullName>
    </submittedName>
</protein>
<feature type="region of interest" description="Disordered" evidence="1">
    <location>
        <begin position="105"/>
        <end position="153"/>
    </location>
</feature>
<gene>
    <name evidence="2" type="ORF">DdX_03396</name>
</gene>
<sequence length="196" mass="20572">MKRGCSADCTDVDRNSKCFVCSGDLCNQEQGLVSMTEPDECVSSGDSQSPHSVGSRANGARLNPGGDFPESPKQLQIYDRQFPNSANNHAESAFGVQSSGVNVGGYAPSPSVTDPRNPALVDGGFQAQSGNYPNSPHNFPQGQNIPPPVSVDGMSHYPGNIRYRNHFGASGRAGGQALGLASTQPMRGVVMVESMP</sequence>
<evidence type="ECO:0000313" key="2">
    <source>
        <dbReference type="EMBL" id="KAI1726669.1"/>
    </source>
</evidence>
<keyword evidence="3" id="KW-1185">Reference proteome</keyword>
<proteinExistence type="predicted"/>
<dbReference type="EMBL" id="JAKKPZ010000002">
    <property type="protein sequence ID" value="KAI1726669.1"/>
    <property type="molecule type" value="Genomic_DNA"/>
</dbReference>
<dbReference type="AlphaFoldDB" id="A0AAD4NCZ6"/>